<dbReference type="SUPFAM" id="SSF56436">
    <property type="entry name" value="C-type lectin-like"/>
    <property type="match status" value="2"/>
</dbReference>
<dbReference type="SMART" id="SM00034">
    <property type="entry name" value="CLECT"/>
    <property type="match status" value="1"/>
</dbReference>
<name>A0A6I8NT51_ORNAN</name>
<evidence type="ECO:0000256" key="1">
    <source>
        <dbReference type="SAM" id="MobiDB-lite"/>
    </source>
</evidence>
<dbReference type="InterPro" id="IPR016187">
    <property type="entry name" value="CTDL_fold"/>
</dbReference>
<keyword evidence="4" id="KW-1185">Reference proteome</keyword>
<proteinExistence type="predicted"/>
<dbReference type="Ensembl" id="ENSOANT00000051784.1">
    <property type="protein sequence ID" value="ENSOANP00000044444.1"/>
    <property type="gene ID" value="ENSOANG00000042626.1"/>
</dbReference>
<feature type="domain" description="C-type lectin" evidence="2">
    <location>
        <begin position="1"/>
        <end position="76"/>
    </location>
</feature>
<dbReference type="InParanoid" id="A0A6I8NT51"/>
<protein>
    <recommendedName>
        <fullName evidence="2">C-type lectin domain-containing protein</fullName>
    </recommendedName>
</protein>
<dbReference type="PROSITE" id="PS50041">
    <property type="entry name" value="C_TYPE_LECTIN_2"/>
    <property type="match status" value="2"/>
</dbReference>
<reference evidence="3" key="2">
    <citation type="submission" date="2025-09" db="UniProtKB">
        <authorList>
            <consortium name="Ensembl"/>
        </authorList>
    </citation>
    <scope>IDENTIFICATION</scope>
    <source>
        <strain evidence="3">Glennie</strain>
    </source>
</reference>
<dbReference type="GeneTree" id="ENSGT00390000009002"/>
<dbReference type="AlphaFoldDB" id="A0A6I8NT51"/>
<dbReference type="Bgee" id="ENSOANG00000042626">
    <property type="expression patterns" value="Expressed in ovary and 1 other cell type or tissue"/>
</dbReference>
<feature type="compositionally biased region" description="Gly residues" evidence="1">
    <location>
        <begin position="285"/>
        <end position="296"/>
    </location>
</feature>
<sequence length="304" mass="33202">MLSVFSCLTSTSAWIGLSYNVTAGTIGWSTGLPFVNTLGWSLTGFQAGLCASLQKTLYVPYFLPSQCSSEKPFICFYEPSASQQLQLPPASPTPALFEVTVGSKTFIRIGTVLDWPSAYFYCRSKYTDLADFHDVADAAALMPILDDQDRWVGLFFDEEIGRLKWSTNVFGTPEWLSQILFLPGQCGTLHLFGSSRAKMSANSCRDKKPFICFHDPTFRYPTTAQAIFDPQPATTQEGVTAFRPGNRPRFSLGIGILPWLSPDEVPPGLGSPGSLWVTKAGQGWRMGTGPEGGCQGRGPVQPPQ</sequence>
<dbReference type="PANTHER" id="PTHR45784:SF5">
    <property type="entry name" value="C-TYPE LECTIN DOMAIN FAMILY 20 MEMBER A-RELATED"/>
    <property type="match status" value="1"/>
</dbReference>
<reference evidence="3" key="1">
    <citation type="submission" date="2025-08" db="UniProtKB">
        <authorList>
            <consortium name="Ensembl"/>
        </authorList>
    </citation>
    <scope>IDENTIFICATION</scope>
    <source>
        <strain evidence="3">Glennie</strain>
    </source>
</reference>
<dbReference type="InterPro" id="IPR001304">
    <property type="entry name" value="C-type_lectin-like"/>
</dbReference>
<dbReference type="Pfam" id="PF00059">
    <property type="entry name" value="Lectin_C"/>
    <property type="match status" value="1"/>
</dbReference>
<dbReference type="Gene3D" id="3.10.100.10">
    <property type="entry name" value="Mannose-Binding Protein A, subunit A"/>
    <property type="match status" value="2"/>
</dbReference>
<accession>A0A6I8NT51</accession>
<evidence type="ECO:0000259" key="2">
    <source>
        <dbReference type="PROSITE" id="PS50041"/>
    </source>
</evidence>
<dbReference type="CDD" id="cd00037">
    <property type="entry name" value="CLECT"/>
    <property type="match status" value="1"/>
</dbReference>
<feature type="domain" description="C-type lectin" evidence="2">
    <location>
        <begin position="115"/>
        <end position="213"/>
    </location>
</feature>
<dbReference type="PANTHER" id="PTHR45784">
    <property type="entry name" value="C-TYPE LECTIN DOMAIN FAMILY 20 MEMBER A-RELATED"/>
    <property type="match status" value="1"/>
</dbReference>
<organism evidence="3 4">
    <name type="scientific">Ornithorhynchus anatinus</name>
    <name type="common">Duckbill platypus</name>
    <dbReference type="NCBI Taxonomy" id="9258"/>
    <lineage>
        <taxon>Eukaryota</taxon>
        <taxon>Metazoa</taxon>
        <taxon>Chordata</taxon>
        <taxon>Craniata</taxon>
        <taxon>Vertebrata</taxon>
        <taxon>Euteleostomi</taxon>
        <taxon>Mammalia</taxon>
        <taxon>Monotremata</taxon>
        <taxon>Ornithorhynchidae</taxon>
        <taxon>Ornithorhynchus</taxon>
    </lineage>
</organism>
<dbReference type="OMA" id="TALEWGQ"/>
<evidence type="ECO:0000313" key="3">
    <source>
        <dbReference type="Ensembl" id="ENSOANP00000044444.1"/>
    </source>
</evidence>
<feature type="region of interest" description="Disordered" evidence="1">
    <location>
        <begin position="285"/>
        <end position="304"/>
    </location>
</feature>
<dbReference type="Proteomes" id="UP000002279">
    <property type="component" value="Unplaced"/>
</dbReference>
<dbReference type="InterPro" id="IPR016186">
    <property type="entry name" value="C-type_lectin-like/link_sf"/>
</dbReference>
<evidence type="ECO:0000313" key="4">
    <source>
        <dbReference type="Proteomes" id="UP000002279"/>
    </source>
</evidence>